<evidence type="ECO:0000313" key="11">
    <source>
        <dbReference type="Proteomes" id="UP000034071"/>
    </source>
</evidence>
<evidence type="ECO:0000256" key="7">
    <source>
        <dbReference type="ARBA" id="ARBA00023010"/>
    </source>
</evidence>
<dbReference type="AlphaFoldDB" id="A0A0F6RD13"/>
<keyword evidence="8 9" id="KW-0472">Membrane</keyword>
<keyword evidence="11" id="KW-1185">Reference proteome</keyword>
<feature type="transmembrane region" description="Helical" evidence="9">
    <location>
        <begin position="40"/>
        <end position="61"/>
    </location>
</feature>
<evidence type="ECO:0000256" key="5">
    <source>
        <dbReference type="ARBA" id="ARBA00022927"/>
    </source>
</evidence>
<gene>
    <name evidence="9" type="primary">secE</name>
    <name evidence="10" type="ORF">TQ33_1949</name>
</gene>
<dbReference type="RefSeq" id="WP_046561899.1">
    <property type="nucleotide sequence ID" value="NZ_CP010975.1"/>
</dbReference>
<dbReference type="PANTHER" id="PTHR33910:SF1">
    <property type="entry name" value="PROTEIN TRANSLOCASE SUBUNIT SECE"/>
    <property type="match status" value="1"/>
</dbReference>
<comment type="similarity">
    <text evidence="9">Belongs to the SecE/SEC61-gamma family.</text>
</comment>
<comment type="function">
    <text evidence="9">Essential subunit of the Sec protein translocation channel SecYEG. Clamps together the 2 halves of SecY. May contact the channel plug during translocation.</text>
</comment>
<dbReference type="KEGG" id="kge:TQ33_1949"/>
<evidence type="ECO:0000256" key="3">
    <source>
        <dbReference type="ARBA" id="ARBA00022475"/>
    </source>
</evidence>
<comment type="subcellular location">
    <subcellularLocation>
        <location evidence="1">Membrane</location>
    </subcellularLocation>
</comment>
<feature type="transmembrane region" description="Helical" evidence="9">
    <location>
        <begin position="91"/>
        <end position="113"/>
    </location>
</feature>
<keyword evidence="3 9" id="KW-1003">Cell membrane</keyword>
<evidence type="ECO:0000256" key="9">
    <source>
        <dbReference type="HAMAP-Rule" id="MF_00422"/>
    </source>
</evidence>
<accession>A0A0F6RD13</accession>
<dbReference type="PANTHER" id="PTHR33910">
    <property type="entry name" value="PROTEIN TRANSLOCASE SUBUNIT SECE"/>
    <property type="match status" value="1"/>
</dbReference>
<evidence type="ECO:0000256" key="2">
    <source>
        <dbReference type="ARBA" id="ARBA00022448"/>
    </source>
</evidence>
<keyword evidence="2 9" id="KW-0813">Transport</keyword>
<evidence type="ECO:0000313" key="10">
    <source>
        <dbReference type="EMBL" id="AKE52883.1"/>
    </source>
</evidence>
<keyword evidence="7 9" id="KW-0811">Translocation</keyword>
<organism evidence="10 11">
    <name type="scientific">Kangiella geojedonensis</name>
    <dbReference type="NCBI Taxonomy" id="914150"/>
    <lineage>
        <taxon>Bacteria</taxon>
        <taxon>Pseudomonadati</taxon>
        <taxon>Pseudomonadota</taxon>
        <taxon>Gammaproteobacteria</taxon>
        <taxon>Kangiellales</taxon>
        <taxon>Kangiellaceae</taxon>
        <taxon>Kangiella</taxon>
    </lineage>
</organism>
<dbReference type="GO" id="GO:0005886">
    <property type="term" value="C:plasma membrane"/>
    <property type="evidence" value="ECO:0007669"/>
    <property type="project" value="UniProtKB-UniRule"/>
</dbReference>
<comment type="caution">
    <text evidence="9">Lacks conserved residue(s) required for the propagation of feature annotation.</text>
</comment>
<comment type="subunit">
    <text evidence="9">Component of the Sec protein translocase complex. Heterotrimer consisting of SecY, SecE and SecG subunits. The heterotrimers can form oligomers, although 1 heterotrimer is thought to be able to translocate proteins. Interacts with the ribosome. Interacts with SecDF, and other proteins may be involved. Interacts with SecA.</text>
</comment>
<dbReference type="OrthoDB" id="9806365at2"/>
<dbReference type="EMBL" id="CP010975">
    <property type="protein sequence ID" value="AKE52883.1"/>
    <property type="molecule type" value="Genomic_DNA"/>
</dbReference>
<dbReference type="GO" id="GO:0006605">
    <property type="term" value="P:protein targeting"/>
    <property type="evidence" value="ECO:0007669"/>
    <property type="project" value="UniProtKB-UniRule"/>
</dbReference>
<dbReference type="GO" id="GO:0043952">
    <property type="term" value="P:protein transport by the Sec complex"/>
    <property type="evidence" value="ECO:0007669"/>
    <property type="project" value="UniProtKB-UniRule"/>
</dbReference>
<protein>
    <recommendedName>
        <fullName evidence="9">Protein translocase subunit SecE</fullName>
    </recommendedName>
</protein>
<keyword evidence="5 9" id="KW-0653">Protein transport</keyword>
<dbReference type="Proteomes" id="UP000034071">
    <property type="component" value="Chromosome"/>
</dbReference>
<reference evidence="10 11" key="1">
    <citation type="submission" date="2015-02" db="EMBL/GenBank/DDBJ databases">
        <title>Complete genome sequence of Kangiella geojedonensis strain YCS-5T.</title>
        <authorList>
            <person name="Kim K.M."/>
        </authorList>
    </citation>
    <scope>NUCLEOTIDE SEQUENCE [LARGE SCALE GENOMIC DNA]</scope>
    <source>
        <strain evidence="10 11">YCS-5</strain>
    </source>
</reference>
<dbReference type="InterPro" id="IPR005807">
    <property type="entry name" value="SecE_bac"/>
</dbReference>
<dbReference type="HAMAP" id="MF_00422">
    <property type="entry name" value="SecE"/>
    <property type="match status" value="1"/>
</dbReference>
<dbReference type="NCBIfam" id="TIGR00964">
    <property type="entry name" value="secE_bact"/>
    <property type="match status" value="1"/>
</dbReference>
<keyword evidence="4 9" id="KW-0812">Transmembrane</keyword>
<dbReference type="STRING" id="914150.TQ33_1949"/>
<evidence type="ECO:0000256" key="6">
    <source>
        <dbReference type="ARBA" id="ARBA00022989"/>
    </source>
</evidence>
<dbReference type="InterPro" id="IPR001901">
    <property type="entry name" value="Translocase_SecE/Sec61-g"/>
</dbReference>
<evidence type="ECO:0000256" key="8">
    <source>
        <dbReference type="ARBA" id="ARBA00023136"/>
    </source>
</evidence>
<sequence length="123" mass="13602">MSAQANTEPSKLDSLKWIAAFAILFGGIYAFNILVEESILVRAGIVIASVVIAIAVAMMTAKGKALWQFVKGARTELRKVIWPKTNETTRMTIVVIIMIIILGAFLWLLDWLINSFIIQPILG</sequence>
<name>A0A0F6RD13_9GAMM</name>
<dbReference type="GO" id="GO:0065002">
    <property type="term" value="P:intracellular protein transmembrane transport"/>
    <property type="evidence" value="ECO:0007669"/>
    <property type="project" value="UniProtKB-UniRule"/>
</dbReference>
<dbReference type="Gene3D" id="1.20.5.1030">
    <property type="entry name" value="Preprotein translocase secy subunit"/>
    <property type="match status" value="1"/>
</dbReference>
<dbReference type="GO" id="GO:0008320">
    <property type="term" value="F:protein transmembrane transporter activity"/>
    <property type="evidence" value="ECO:0007669"/>
    <property type="project" value="UniProtKB-UniRule"/>
</dbReference>
<proteinExistence type="inferred from homology"/>
<dbReference type="InterPro" id="IPR038379">
    <property type="entry name" value="SecE_sf"/>
</dbReference>
<evidence type="ECO:0000256" key="4">
    <source>
        <dbReference type="ARBA" id="ARBA00022692"/>
    </source>
</evidence>
<dbReference type="PROSITE" id="PS01067">
    <property type="entry name" value="SECE_SEC61G"/>
    <property type="match status" value="1"/>
</dbReference>
<dbReference type="HOGENOM" id="CLU_113663_0_1_6"/>
<dbReference type="GO" id="GO:0009306">
    <property type="term" value="P:protein secretion"/>
    <property type="evidence" value="ECO:0007669"/>
    <property type="project" value="UniProtKB-UniRule"/>
</dbReference>
<dbReference type="PRINTS" id="PR01650">
    <property type="entry name" value="SECETRNLCASE"/>
</dbReference>
<dbReference type="Pfam" id="PF00584">
    <property type="entry name" value="SecE"/>
    <property type="match status" value="1"/>
</dbReference>
<keyword evidence="6 9" id="KW-1133">Transmembrane helix</keyword>
<feature type="transmembrane region" description="Helical" evidence="9">
    <location>
        <begin position="17"/>
        <end position="35"/>
    </location>
</feature>
<evidence type="ECO:0000256" key="1">
    <source>
        <dbReference type="ARBA" id="ARBA00004370"/>
    </source>
</evidence>